<dbReference type="Pfam" id="PF10960">
    <property type="entry name" value="Holin_BhlA"/>
    <property type="match status" value="1"/>
</dbReference>
<organism evidence="2 3">
    <name type="scientific">Clostridium ganghwense</name>
    <dbReference type="NCBI Taxonomy" id="312089"/>
    <lineage>
        <taxon>Bacteria</taxon>
        <taxon>Bacillati</taxon>
        <taxon>Bacillota</taxon>
        <taxon>Clostridia</taxon>
        <taxon>Eubacteriales</taxon>
        <taxon>Clostridiaceae</taxon>
        <taxon>Clostridium</taxon>
    </lineage>
</organism>
<reference evidence="2" key="1">
    <citation type="submission" date="2022-12" db="EMBL/GenBank/DDBJ databases">
        <authorList>
            <person name="Wang J."/>
        </authorList>
    </citation>
    <scope>NUCLEOTIDE SEQUENCE</scope>
    <source>
        <strain evidence="2">HY-42-06</strain>
    </source>
</reference>
<dbReference type="InterPro" id="IPR024405">
    <property type="entry name" value="Phage_BhlA/UviB"/>
</dbReference>
<evidence type="ECO:0000313" key="3">
    <source>
        <dbReference type="Proteomes" id="UP001079657"/>
    </source>
</evidence>
<gene>
    <name evidence="2" type="ORF">OXH55_19585</name>
</gene>
<evidence type="ECO:0000256" key="1">
    <source>
        <dbReference type="SAM" id="Phobius"/>
    </source>
</evidence>
<keyword evidence="1" id="KW-0812">Transmembrane</keyword>
<evidence type="ECO:0000313" key="2">
    <source>
        <dbReference type="EMBL" id="MCY6372793.1"/>
    </source>
</evidence>
<keyword evidence="1" id="KW-1133">Transmembrane helix</keyword>
<feature type="transmembrane region" description="Helical" evidence="1">
    <location>
        <begin position="6"/>
        <end position="27"/>
    </location>
</feature>
<accession>A0ABT4CWJ6</accession>
<name>A0ABT4CWJ6_9CLOT</name>
<proteinExistence type="predicted"/>
<dbReference type="EMBL" id="JAPQES010000014">
    <property type="protein sequence ID" value="MCY6372793.1"/>
    <property type="molecule type" value="Genomic_DNA"/>
</dbReference>
<dbReference type="Proteomes" id="UP001079657">
    <property type="component" value="Unassembled WGS sequence"/>
</dbReference>
<sequence length="77" mass="8970">MGNEIFKLAASQGVWAALSVALIFYILKTQEKRDVRQEERENNYQGIIAKLTDKFNIVEDVKKDVEDIKQHIFKTEN</sequence>
<keyword evidence="1" id="KW-0472">Membrane</keyword>
<protein>
    <submittedName>
        <fullName evidence="2">BhlA/UviB family holin-like peptide</fullName>
    </submittedName>
</protein>
<comment type="caution">
    <text evidence="2">The sequence shown here is derived from an EMBL/GenBank/DDBJ whole genome shotgun (WGS) entry which is preliminary data.</text>
</comment>
<keyword evidence="3" id="KW-1185">Reference proteome</keyword>
<dbReference type="RefSeq" id="WP_268051856.1">
    <property type="nucleotide sequence ID" value="NZ_JAPQES010000014.1"/>
</dbReference>